<keyword evidence="3" id="KW-0472">Membrane</keyword>
<dbReference type="PANTHER" id="PTHR46579:SF1">
    <property type="entry name" value="F5_8 TYPE C DOMAIN-CONTAINING PROTEIN"/>
    <property type="match status" value="1"/>
</dbReference>
<evidence type="ECO:0000256" key="1">
    <source>
        <dbReference type="SAM" id="Coils"/>
    </source>
</evidence>
<feature type="coiled-coil region" evidence="1">
    <location>
        <begin position="539"/>
        <end position="587"/>
    </location>
</feature>
<organism evidence="4 5">
    <name type="scientific">Suillus fuscotomentosus</name>
    <dbReference type="NCBI Taxonomy" id="1912939"/>
    <lineage>
        <taxon>Eukaryota</taxon>
        <taxon>Fungi</taxon>
        <taxon>Dikarya</taxon>
        <taxon>Basidiomycota</taxon>
        <taxon>Agaricomycotina</taxon>
        <taxon>Agaricomycetes</taxon>
        <taxon>Agaricomycetidae</taxon>
        <taxon>Boletales</taxon>
        <taxon>Suillineae</taxon>
        <taxon>Suillaceae</taxon>
        <taxon>Suillus</taxon>
    </lineage>
</organism>
<reference evidence="4" key="1">
    <citation type="journal article" date="2020" name="New Phytol.">
        <title>Comparative genomics reveals dynamic genome evolution in host specialist ectomycorrhizal fungi.</title>
        <authorList>
            <person name="Lofgren L.A."/>
            <person name="Nguyen N.H."/>
            <person name="Vilgalys R."/>
            <person name="Ruytinx J."/>
            <person name="Liao H.L."/>
            <person name="Branco S."/>
            <person name="Kuo A."/>
            <person name="LaButti K."/>
            <person name="Lipzen A."/>
            <person name="Andreopoulos W."/>
            <person name="Pangilinan J."/>
            <person name="Riley R."/>
            <person name="Hundley H."/>
            <person name="Na H."/>
            <person name="Barry K."/>
            <person name="Grigoriev I.V."/>
            <person name="Stajich J.E."/>
            <person name="Kennedy P.G."/>
        </authorList>
    </citation>
    <scope>NUCLEOTIDE SEQUENCE</scope>
    <source>
        <strain evidence="4">FC203</strain>
    </source>
</reference>
<dbReference type="RefSeq" id="XP_041216672.1">
    <property type="nucleotide sequence ID" value="XM_041373814.1"/>
</dbReference>
<dbReference type="Proteomes" id="UP001195769">
    <property type="component" value="Unassembled WGS sequence"/>
</dbReference>
<gene>
    <name evidence="4" type="ORF">F5891DRAFT_922731</name>
</gene>
<dbReference type="PANTHER" id="PTHR46579">
    <property type="entry name" value="F5/8 TYPE C DOMAIN-CONTAINING PROTEIN-RELATED"/>
    <property type="match status" value="1"/>
</dbReference>
<keyword evidence="3" id="KW-1133">Transmembrane helix</keyword>
<evidence type="ECO:0000313" key="4">
    <source>
        <dbReference type="EMBL" id="KAG1886831.1"/>
    </source>
</evidence>
<name>A0AAD4DNP0_9AGAM</name>
<proteinExistence type="predicted"/>
<sequence length="856" mass="95761">EEDMETATTNDINEDDPDPFIPDEGFSATNDRNLADVPPHLLTIYAVVSWLHLQFHLPRVACNALLTIFACILVALAPTIDVPFVTLQSSNRVLGVDTTIFTLPVCPTCRDVFPPAMSTKSHDTCKNCGVDIFLPGTTQRGNLRAVKTPIIKYPYLPLSEQIKSLLKIPGLEAVLDGWRSKPRTIGKYTDIFDGDTCRTKLKGPDGKLFFLNLPHEQHGPDGELRIGVNLGADWFSYIRSNITPSHSSAPTSFSICNLPPEYRRILTRSNDSYSPSYQIYYVYGELESKFQLNLVRKVRCLVRVILVAVVCDKPAAHKLGGFASHSHTNFCTVCWITIAHKDKLQAFQQGAFWPRTNEEQRELGKRYRRLTTTSARKNFVKEHATRYMQLSRLPYFNLVEQIVIDPMHNLYLGLVKTHFYNIWVQGKILRANHELDIFHDMLADFIVPGSCGKLPMDISMPSGGSLTADQWLLLATVYGPIIIPQLWSSCLPTDMDDGILCQCVTMIKKAKADKEADAKSKAEQKATLAAAKKQGKEALEAEKARIAHEKLALSEMKKQEKLRLAAAKQAEKVRIAAEKKAKAAAKKVIPLRPPPPPPPPCLLPTSELLTEPAADAAGEEEAKFLLHPDDPANFLKLCAALRILSKRSLCDQDVSRAEQLIFEYTTELIHLYGSGSVKPNHHFVTHVGACVHNFGPLHDFWTFLFERLNKLLKSYKTNNHSNSALETTFFMEFHRTCELGRLTYTLQHYPKDSLPSQTASIMLKASNDERGTVAGLAALSKDLDDAGADAGLAYSLSPRHRKQGMSTETYRLLASTLCYHFPLTPVHCRFDHAVVPHSLPLDRDAVFFDYVVIDSK</sequence>
<accession>A0AAD4DNP0</accession>
<feature type="transmembrane region" description="Helical" evidence="3">
    <location>
        <begin position="60"/>
        <end position="80"/>
    </location>
</feature>
<feature type="region of interest" description="Disordered" evidence="2">
    <location>
        <begin position="1"/>
        <end position="21"/>
    </location>
</feature>
<keyword evidence="5" id="KW-1185">Reference proteome</keyword>
<dbReference type="EMBL" id="JABBWK010000249">
    <property type="protein sequence ID" value="KAG1886831.1"/>
    <property type="molecule type" value="Genomic_DNA"/>
</dbReference>
<feature type="non-terminal residue" evidence="4">
    <location>
        <position position="1"/>
    </location>
</feature>
<evidence type="ECO:0000313" key="5">
    <source>
        <dbReference type="Proteomes" id="UP001195769"/>
    </source>
</evidence>
<feature type="compositionally biased region" description="Polar residues" evidence="2">
    <location>
        <begin position="1"/>
        <end position="11"/>
    </location>
</feature>
<feature type="non-terminal residue" evidence="4">
    <location>
        <position position="856"/>
    </location>
</feature>
<keyword evidence="1" id="KW-0175">Coiled coil</keyword>
<dbReference type="AlphaFoldDB" id="A0AAD4DNP0"/>
<comment type="caution">
    <text evidence="4">The sequence shown here is derived from an EMBL/GenBank/DDBJ whole genome shotgun (WGS) entry which is preliminary data.</text>
</comment>
<evidence type="ECO:0000256" key="2">
    <source>
        <dbReference type="SAM" id="MobiDB-lite"/>
    </source>
</evidence>
<evidence type="ECO:0000256" key="3">
    <source>
        <dbReference type="SAM" id="Phobius"/>
    </source>
</evidence>
<protein>
    <submittedName>
        <fullName evidence="4">Uncharacterized protein</fullName>
    </submittedName>
</protein>
<dbReference type="GeneID" id="64668112"/>
<keyword evidence="3" id="KW-0812">Transmembrane</keyword>